<dbReference type="RefSeq" id="WP_267676603.1">
    <property type="nucleotide sequence ID" value="NZ_CP113088.1"/>
</dbReference>
<proteinExistence type="predicted"/>
<gene>
    <name evidence="1" type="ORF">N7U66_19605</name>
</gene>
<dbReference type="InterPro" id="IPR036188">
    <property type="entry name" value="FAD/NAD-bd_sf"/>
</dbReference>
<dbReference type="Proteomes" id="UP001164705">
    <property type="component" value="Chromosome"/>
</dbReference>
<dbReference type="Pfam" id="PF05834">
    <property type="entry name" value="Lycopene_cycl"/>
    <property type="match status" value="1"/>
</dbReference>
<dbReference type="AlphaFoldDB" id="A0A9E8MW19"/>
<sequence>MVLNSHFDYIIIGNGLAGFQLALALAEDPYFDTKQIALIDKDDKTHNDKTWSFWERGSGKWDNIVNHVWTKALFYSSNKKCELDLKPYTYKSIHAIDFYNEAKRQLAAQSNIHFILEEVLSVEDCGNPVVRTETRELTSNHVFDSRIAPEFYSEMDNYTGVIQHFKGWIIETDSPTFNTEEFTMMDYRLKDGNQTTFTYVLPFSQTKALVEFTYFTPHAVVELVYDHYIERYIKEVLKLSNYRISETEKGSIPMTNFPFQQYSTKNITKIGTAGGWVKGSTGYSFKHTEKKVAKILLNLKQNKPPSKDLFKTKYAFYDKIFLKVLHDENAKGEWIFEQFYTKNSAESMFKFLDETSSLKEELQIMGSLFSTAFIKAFFKTL</sequence>
<dbReference type="EMBL" id="CP113088">
    <property type="protein sequence ID" value="WAC02005.1"/>
    <property type="molecule type" value="Genomic_DNA"/>
</dbReference>
<evidence type="ECO:0000313" key="2">
    <source>
        <dbReference type="Proteomes" id="UP001164705"/>
    </source>
</evidence>
<name>A0A9E8MW19_9FLAO</name>
<dbReference type="Gene3D" id="3.50.50.60">
    <property type="entry name" value="FAD/NAD(P)-binding domain"/>
    <property type="match status" value="1"/>
</dbReference>
<evidence type="ECO:0000313" key="1">
    <source>
        <dbReference type="EMBL" id="WAC02005.1"/>
    </source>
</evidence>
<dbReference type="SUPFAM" id="SSF51905">
    <property type="entry name" value="FAD/NAD(P)-binding domain"/>
    <property type="match status" value="1"/>
</dbReference>
<keyword evidence="2" id="KW-1185">Reference proteome</keyword>
<dbReference type="KEGG" id="lnu:N7U66_19605"/>
<reference evidence="1" key="1">
    <citation type="submission" date="2022-11" db="EMBL/GenBank/DDBJ databases">
        <title>Lacinutrix neustonica HL-RS19T sp. nov., isolated from the surface microlayer sample of brackish Lake Shihwa.</title>
        <authorList>
            <person name="Choi J.Y."/>
            <person name="Hwang C.Y."/>
        </authorList>
    </citation>
    <scope>NUCLEOTIDE SEQUENCE</scope>
    <source>
        <strain evidence="1">HL-RS19</strain>
    </source>
</reference>
<organism evidence="1 2">
    <name type="scientific">Lacinutrix neustonica</name>
    <dbReference type="NCBI Taxonomy" id="2980107"/>
    <lineage>
        <taxon>Bacteria</taxon>
        <taxon>Pseudomonadati</taxon>
        <taxon>Bacteroidota</taxon>
        <taxon>Flavobacteriia</taxon>
        <taxon>Flavobacteriales</taxon>
        <taxon>Flavobacteriaceae</taxon>
        <taxon>Lacinutrix</taxon>
    </lineage>
</organism>
<accession>A0A9E8MW19</accession>
<protein>
    <submittedName>
        <fullName evidence="1">Lycopene cyclase family protein</fullName>
    </submittedName>
</protein>